<dbReference type="EMBL" id="RAPO01000010">
    <property type="protein sequence ID" value="RKD86230.1"/>
    <property type="molecule type" value="Genomic_DNA"/>
</dbReference>
<reference evidence="1 2" key="1">
    <citation type="submission" date="2018-09" db="EMBL/GenBank/DDBJ databases">
        <title>Genomic Encyclopedia of Archaeal and Bacterial Type Strains, Phase II (KMG-II): from individual species to whole genera.</title>
        <authorList>
            <person name="Goeker M."/>
        </authorList>
    </citation>
    <scope>NUCLEOTIDE SEQUENCE [LARGE SCALE GENOMIC DNA]</scope>
    <source>
        <strain evidence="1 2">DSM 13151</strain>
    </source>
</reference>
<dbReference type="AlphaFoldDB" id="A0A3R7KIA4"/>
<dbReference type="RefSeq" id="WP_120246920.1">
    <property type="nucleotide sequence ID" value="NZ_RAPO01000010.1"/>
</dbReference>
<dbReference type="Proteomes" id="UP000283805">
    <property type="component" value="Unassembled WGS sequence"/>
</dbReference>
<gene>
    <name evidence="1" type="ORF">ATJ93_4647</name>
</gene>
<evidence type="ECO:0000313" key="1">
    <source>
        <dbReference type="EMBL" id="RKD86230.1"/>
    </source>
</evidence>
<organism evidence="1 2">
    <name type="scientific">Halopiger aswanensis</name>
    <dbReference type="NCBI Taxonomy" id="148449"/>
    <lineage>
        <taxon>Archaea</taxon>
        <taxon>Methanobacteriati</taxon>
        <taxon>Methanobacteriota</taxon>
        <taxon>Stenosarchaea group</taxon>
        <taxon>Halobacteria</taxon>
        <taxon>Halobacteriales</taxon>
        <taxon>Natrialbaceae</taxon>
        <taxon>Halopiger</taxon>
    </lineage>
</organism>
<evidence type="ECO:0008006" key="3">
    <source>
        <dbReference type="Google" id="ProtNLM"/>
    </source>
</evidence>
<dbReference type="OrthoDB" id="350939at2157"/>
<accession>A0A3R7KIA4</accession>
<sequence>MNVERAVSELTELRETLAQRQQVQVSYDLATRGVIRIDGLEFPPGWETPDGSRRGAVLLDLPEEYPRYRPRVYISESMRLRGDRPPVMVPERIDGDGRWAQVDVFSADAEWNPETDDLLTIFERLQRRLRSQAATGRDSDDAVEDC</sequence>
<name>A0A3R7KIA4_9EURY</name>
<comment type="caution">
    <text evidence="1">The sequence shown here is derived from an EMBL/GenBank/DDBJ whole genome shotgun (WGS) entry which is preliminary data.</text>
</comment>
<keyword evidence="2" id="KW-1185">Reference proteome</keyword>
<evidence type="ECO:0000313" key="2">
    <source>
        <dbReference type="Proteomes" id="UP000283805"/>
    </source>
</evidence>
<protein>
    <recommendedName>
        <fullName evidence="3">E2/UBC family protein E</fullName>
    </recommendedName>
</protein>
<proteinExistence type="predicted"/>